<dbReference type="InterPro" id="IPR032297">
    <property type="entry name" value="Torus"/>
</dbReference>
<keyword evidence="8" id="KW-1185">Reference proteome</keyword>
<dbReference type="EMBL" id="JBJQOH010000002">
    <property type="protein sequence ID" value="KAL3698712.1"/>
    <property type="molecule type" value="Genomic_DNA"/>
</dbReference>
<feature type="compositionally biased region" description="Gly residues" evidence="5">
    <location>
        <begin position="204"/>
        <end position="216"/>
    </location>
</feature>
<evidence type="ECO:0000256" key="2">
    <source>
        <dbReference type="ARBA" id="ARBA00022771"/>
    </source>
</evidence>
<feature type="domain" description="C3H1-type" evidence="6">
    <location>
        <begin position="465"/>
        <end position="492"/>
    </location>
</feature>
<keyword evidence="1 4" id="KW-0479">Metal-binding</keyword>
<feature type="region of interest" description="Disordered" evidence="5">
    <location>
        <begin position="360"/>
        <end position="516"/>
    </location>
</feature>
<feature type="region of interest" description="Disordered" evidence="5">
    <location>
        <begin position="272"/>
        <end position="292"/>
    </location>
</feature>
<feature type="compositionally biased region" description="Acidic residues" evidence="5">
    <location>
        <begin position="594"/>
        <end position="625"/>
    </location>
</feature>
<dbReference type="PROSITE" id="PS50103">
    <property type="entry name" value="ZF_C3H1"/>
    <property type="match status" value="1"/>
</dbReference>
<evidence type="ECO:0000259" key="6">
    <source>
        <dbReference type="PROSITE" id="PS50103"/>
    </source>
</evidence>
<evidence type="ECO:0000313" key="8">
    <source>
        <dbReference type="Proteomes" id="UP001633002"/>
    </source>
</evidence>
<feature type="compositionally biased region" description="Low complexity" evidence="5">
    <location>
        <begin position="446"/>
        <end position="461"/>
    </location>
</feature>
<evidence type="ECO:0000256" key="4">
    <source>
        <dbReference type="PROSITE-ProRule" id="PRU00723"/>
    </source>
</evidence>
<feature type="compositionally biased region" description="Basic and acidic residues" evidence="5">
    <location>
        <begin position="365"/>
        <end position="387"/>
    </location>
</feature>
<dbReference type="Pfam" id="PF16131">
    <property type="entry name" value="Torus"/>
    <property type="match status" value="1"/>
</dbReference>
<feature type="compositionally biased region" description="Low complexity" evidence="5">
    <location>
        <begin position="418"/>
        <end position="430"/>
    </location>
</feature>
<feature type="compositionally biased region" description="Basic and acidic residues" evidence="5">
    <location>
        <begin position="176"/>
        <end position="188"/>
    </location>
</feature>
<feature type="zinc finger region" description="C3H1-type" evidence="4">
    <location>
        <begin position="465"/>
        <end position="492"/>
    </location>
</feature>
<dbReference type="PROSITE" id="PS00028">
    <property type="entry name" value="ZINC_FINGER_C2H2_1"/>
    <property type="match status" value="1"/>
</dbReference>
<feature type="region of interest" description="Disordered" evidence="5">
    <location>
        <begin position="1"/>
        <end position="49"/>
    </location>
</feature>
<proteinExistence type="predicted"/>
<dbReference type="InterPro" id="IPR019496">
    <property type="entry name" value="NUFIP1_cons_dom"/>
</dbReference>
<dbReference type="Proteomes" id="UP001633002">
    <property type="component" value="Unassembled WGS sequence"/>
</dbReference>
<dbReference type="PANTHER" id="PTHR13309">
    <property type="entry name" value="NUCLEAR FRAGILE X MENTAL RETARDATION PROTEIN INTERACTING PROTEIN 1"/>
    <property type="match status" value="1"/>
</dbReference>
<dbReference type="GO" id="GO:0008270">
    <property type="term" value="F:zinc ion binding"/>
    <property type="evidence" value="ECO:0007669"/>
    <property type="project" value="UniProtKB-KW"/>
</dbReference>
<evidence type="ECO:0000313" key="7">
    <source>
        <dbReference type="EMBL" id="KAL3698712.1"/>
    </source>
</evidence>
<dbReference type="SMART" id="SM00356">
    <property type="entry name" value="ZnF_C3H1"/>
    <property type="match status" value="1"/>
</dbReference>
<protein>
    <recommendedName>
        <fullName evidence="6">C3H1-type domain-containing protein</fullName>
    </recommendedName>
</protein>
<organism evidence="7 8">
    <name type="scientific">Riccia sorocarpa</name>
    <dbReference type="NCBI Taxonomy" id="122646"/>
    <lineage>
        <taxon>Eukaryota</taxon>
        <taxon>Viridiplantae</taxon>
        <taxon>Streptophyta</taxon>
        <taxon>Embryophyta</taxon>
        <taxon>Marchantiophyta</taxon>
        <taxon>Marchantiopsida</taxon>
        <taxon>Marchantiidae</taxon>
        <taxon>Marchantiales</taxon>
        <taxon>Ricciaceae</taxon>
        <taxon>Riccia</taxon>
    </lineage>
</organism>
<evidence type="ECO:0000256" key="1">
    <source>
        <dbReference type="ARBA" id="ARBA00022723"/>
    </source>
</evidence>
<feature type="compositionally biased region" description="Basic and acidic residues" evidence="5">
    <location>
        <begin position="435"/>
        <end position="444"/>
    </location>
</feature>
<evidence type="ECO:0000256" key="5">
    <source>
        <dbReference type="SAM" id="MobiDB-lite"/>
    </source>
</evidence>
<dbReference type="InterPro" id="IPR000571">
    <property type="entry name" value="Znf_CCCH"/>
</dbReference>
<keyword evidence="2 4" id="KW-0863">Zinc-finger</keyword>
<dbReference type="InterPro" id="IPR013087">
    <property type="entry name" value="Znf_C2H2_type"/>
</dbReference>
<dbReference type="Pfam" id="PF10453">
    <property type="entry name" value="NUFIP1"/>
    <property type="match status" value="1"/>
</dbReference>
<feature type="compositionally biased region" description="Low complexity" evidence="5">
    <location>
        <begin position="29"/>
        <end position="40"/>
    </location>
</feature>
<feature type="region of interest" description="Disordered" evidence="5">
    <location>
        <begin position="590"/>
        <end position="625"/>
    </location>
</feature>
<reference evidence="7 8" key="1">
    <citation type="submission" date="2024-09" db="EMBL/GenBank/DDBJ databases">
        <title>Chromosome-scale assembly of Riccia sorocarpa.</title>
        <authorList>
            <person name="Paukszto L."/>
        </authorList>
    </citation>
    <scope>NUCLEOTIDE SEQUENCE [LARGE SCALE GENOMIC DNA]</scope>
    <source>
        <strain evidence="7">LP-2024</strain>
        <tissue evidence="7">Aerial parts of the thallus</tissue>
    </source>
</reference>
<feature type="compositionally biased region" description="Basic and acidic residues" evidence="5">
    <location>
        <begin position="484"/>
        <end position="495"/>
    </location>
</feature>
<dbReference type="SMART" id="SM00355">
    <property type="entry name" value="ZnF_C2H2"/>
    <property type="match status" value="2"/>
</dbReference>
<feature type="region of interest" description="Disordered" evidence="5">
    <location>
        <begin position="176"/>
        <end position="224"/>
    </location>
</feature>
<dbReference type="InterPro" id="IPR036855">
    <property type="entry name" value="Znf_CCCH_sf"/>
</dbReference>
<gene>
    <name evidence="7" type="ORF">R1sor_012788</name>
</gene>
<feature type="compositionally biased region" description="Low complexity" evidence="5">
    <location>
        <begin position="11"/>
        <end position="22"/>
    </location>
</feature>
<dbReference type="Gene3D" id="4.10.1000.10">
    <property type="entry name" value="Zinc finger, CCCH-type"/>
    <property type="match status" value="1"/>
</dbReference>
<keyword evidence="3 4" id="KW-0862">Zinc</keyword>
<evidence type="ECO:0000256" key="3">
    <source>
        <dbReference type="ARBA" id="ARBA00022833"/>
    </source>
</evidence>
<dbReference type="AlphaFoldDB" id="A0ABD3I8S7"/>
<comment type="caution">
    <text evidence="7">The sequence shown here is derived from an EMBL/GenBank/DDBJ whole genome shotgun (WGS) entry which is preliminary data.</text>
</comment>
<dbReference type="InterPro" id="IPR039136">
    <property type="entry name" value="NUFIP1-like"/>
</dbReference>
<accession>A0ABD3I8S7</accession>
<dbReference type="SUPFAM" id="SSF90229">
    <property type="entry name" value="CCCH zinc finger"/>
    <property type="match status" value="1"/>
</dbReference>
<sequence>MRPGQNFYYAQHQQQAVPQQLQPGSNFRPGPHQPQQQNPPAFLSPLYSASPHDLHGGVQVVTLPIGPVGQQYTVTPIPPPQQWGHLRETQGWGNGVFPSQGLGPAYQGQQFVRHEPNVAFVPPPQHHGGDGLRAPWGYGHEVPSGRFDRNPIHQEVRRPVEAMRHMEHLPLDRGSRAPLREQPYEDNRPQYWGGGSNNARNTFGGRGGKGRVGGGNLERDLKRPQAVSLRCEPCDRTLTNAQQFAAHKSTHVKCDVKGCSFEASGRVVKEHKQTCHDSAPSSALSRPGLSKESEEEILRWREERKRNYPTTANIKHKADDLEARKARGELVDEDAKKRRERLKEILARQAELGVPVAELPPNYLRDFDGRPNGKGEHTGGGRKDNVRGPKRRYGEQANGAGKGEGGGPPQKQSRVHEPNSSSSAEPASGNMETGEGVKPEKLQENGEAATDAAGPDAGAKDSSPSKNKQTCYYFRRGRCRKGRKCEFLHERSERPKKPRKDAAGAGKDAGRGADKRQASLLYKLLEPEIRREKSHLLQSFRFFVNNKFLEEYPQKPLKFFEWTDIDEQSTSDVEVARLDKEIQEGLQAVIGTVGEDEEEQELENDDNSSDAAESDQNEDAGEGFD</sequence>
<name>A0ABD3I8S7_9MARC</name>
<dbReference type="PANTHER" id="PTHR13309:SF0">
    <property type="entry name" value="FMR1-INTERACTING PROTEIN NUFIP1"/>
    <property type="match status" value="1"/>
</dbReference>